<name>A0ABR3JDN9_9AGAR</name>
<dbReference type="Proteomes" id="UP001556367">
    <property type="component" value="Unassembled WGS sequence"/>
</dbReference>
<accession>A0ABR3JDN9</accession>
<reference evidence="2" key="1">
    <citation type="submission" date="2024-06" db="EMBL/GenBank/DDBJ databases">
        <title>Multi-omics analyses provide insights into the biosynthesis of the anticancer antibiotic pleurotin in Hohenbuehelia grisea.</title>
        <authorList>
            <person name="Weaver J.A."/>
            <person name="Alberti F."/>
        </authorList>
    </citation>
    <scope>NUCLEOTIDE SEQUENCE [LARGE SCALE GENOMIC DNA]</scope>
    <source>
        <strain evidence="2">T-177</strain>
    </source>
</reference>
<gene>
    <name evidence="1" type="ORF">HGRIS_004737</name>
</gene>
<comment type="caution">
    <text evidence="1">The sequence shown here is derived from an EMBL/GenBank/DDBJ whole genome shotgun (WGS) entry which is preliminary data.</text>
</comment>
<protein>
    <submittedName>
        <fullName evidence="1">Uncharacterized protein</fullName>
    </submittedName>
</protein>
<keyword evidence="2" id="KW-1185">Reference proteome</keyword>
<organism evidence="1 2">
    <name type="scientific">Hohenbuehelia grisea</name>
    <dbReference type="NCBI Taxonomy" id="104357"/>
    <lineage>
        <taxon>Eukaryota</taxon>
        <taxon>Fungi</taxon>
        <taxon>Dikarya</taxon>
        <taxon>Basidiomycota</taxon>
        <taxon>Agaricomycotina</taxon>
        <taxon>Agaricomycetes</taxon>
        <taxon>Agaricomycetidae</taxon>
        <taxon>Agaricales</taxon>
        <taxon>Pleurotineae</taxon>
        <taxon>Pleurotaceae</taxon>
        <taxon>Hohenbuehelia</taxon>
    </lineage>
</organism>
<proteinExistence type="predicted"/>
<sequence>MHTGTLAVAVVHHQVVIVQAARSHSKSERWLDVHTYTPFGERLFLASDVPKARIASSDILSVLPSNIPCSAEHGMLELPPQAFFQYVELSSRARQRHETLWSRLVVAQ</sequence>
<evidence type="ECO:0000313" key="1">
    <source>
        <dbReference type="EMBL" id="KAL0953513.1"/>
    </source>
</evidence>
<evidence type="ECO:0000313" key="2">
    <source>
        <dbReference type="Proteomes" id="UP001556367"/>
    </source>
</evidence>
<dbReference type="EMBL" id="JASNQZ010000008">
    <property type="protein sequence ID" value="KAL0953513.1"/>
    <property type="molecule type" value="Genomic_DNA"/>
</dbReference>